<dbReference type="CDD" id="cd06198">
    <property type="entry name" value="FNR_like_3"/>
    <property type="match status" value="1"/>
</dbReference>
<keyword evidence="3" id="KW-0285">Flavoprotein</keyword>
<dbReference type="PROSITE" id="PS51384">
    <property type="entry name" value="FAD_FR"/>
    <property type="match status" value="1"/>
</dbReference>
<protein>
    <submittedName>
        <fullName evidence="15">Ferric reductase</fullName>
    </submittedName>
</protein>
<evidence type="ECO:0000313" key="15">
    <source>
        <dbReference type="EMBL" id="GGB35798.1"/>
    </source>
</evidence>
<dbReference type="GO" id="GO:0016491">
    <property type="term" value="F:oxidoreductase activity"/>
    <property type="evidence" value="ECO:0007669"/>
    <property type="project" value="UniProtKB-KW"/>
</dbReference>
<dbReference type="InterPro" id="IPR039261">
    <property type="entry name" value="FNR_nucleotide-bd"/>
</dbReference>
<dbReference type="InterPro" id="IPR050415">
    <property type="entry name" value="MRET"/>
</dbReference>
<evidence type="ECO:0000259" key="14">
    <source>
        <dbReference type="PROSITE" id="PS51384"/>
    </source>
</evidence>
<keyword evidence="11" id="KW-0411">Iron-sulfur</keyword>
<feature type="transmembrane region" description="Helical" evidence="13">
    <location>
        <begin position="75"/>
        <end position="93"/>
    </location>
</feature>
<keyword evidence="12 13" id="KW-0472">Membrane</keyword>
<dbReference type="PRINTS" id="PR00410">
    <property type="entry name" value="PHEHYDRXLASE"/>
</dbReference>
<feature type="transmembrane region" description="Helical" evidence="13">
    <location>
        <begin position="146"/>
        <end position="165"/>
    </location>
</feature>
<evidence type="ECO:0000256" key="13">
    <source>
        <dbReference type="SAM" id="Phobius"/>
    </source>
</evidence>
<evidence type="ECO:0000256" key="10">
    <source>
        <dbReference type="ARBA" id="ARBA00023004"/>
    </source>
</evidence>
<dbReference type="RefSeq" id="WP_172971954.1">
    <property type="nucleotide sequence ID" value="NZ_BMFA01000001.1"/>
</dbReference>
<evidence type="ECO:0000256" key="9">
    <source>
        <dbReference type="ARBA" id="ARBA00023002"/>
    </source>
</evidence>
<dbReference type="Pfam" id="PF01794">
    <property type="entry name" value="Ferric_reduct"/>
    <property type="match status" value="1"/>
</dbReference>
<dbReference type="Proteomes" id="UP000605148">
    <property type="component" value="Unassembled WGS sequence"/>
</dbReference>
<evidence type="ECO:0000256" key="6">
    <source>
        <dbReference type="ARBA" id="ARBA00022723"/>
    </source>
</evidence>
<dbReference type="PANTHER" id="PTHR47354">
    <property type="entry name" value="NADH OXIDOREDUCTASE HCR"/>
    <property type="match status" value="1"/>
</dbReference>
<keyword evidence="7" id="KW-0274">FAD</keyword>
<comment type="subcellular location">
    <subcellularLocation>
        <location evidence="2">Membrane</location>
        <topology evidence="2">Multi-pass membrane protein</topology>
    </subcellularLocation>
</comment>
<dbReference type="EMBL" id="BMFA01000001">
    <property type="protein sequence ID" value="GGB35798.1"/>
    <property type="molecule type" value="Genomic_DNA"/>
</dbReference>
<evidence type="ECO:0000256" key="5">
    <source>
        <dbReference type="ARBA" id="ARBA00022714"/>
    </source>
</evidence>
<dbReference type="Gene3D" id="2.40.30.10">
    <property type="entry name" value="Translation factors"/>
    <property type="match status" value="1"/>
</dbReference>
<dbReference type="Gene3D" id="3.40.50.80">
    <property type="entry name" value="Nucleotide-binding domain of ferredoxin-NADP reductase (FNR) module"/>
    <property type="match status" value="1"/>
</dbReference>
<gene>
    <name evidence="15" type="ORF">GCM10011316_04920</name>
</gene>
<evidence type="ECO:0000256" key="8">
    <source>
        <dbReference type="ARBA" id="ARBA00022989"/>
    </source>
</evidence>
<dbReference type="SUPFAM" id="SSF63380">
    <property type="entry name" value="Riboflavin synthase domain-like"/>
    <property type="match status" value="1"/>
</dbReference>
<keyword evidence="16" id="KW-1185">Reference proteome</keyword>
<accession>A0A916WWE7</accession>
<keyword evidence="10" id="KW-0408">Iron</keyword>
<feature type="transmembrane region" description="Helical" evidence="13">
    <location>
        <begin position="113"/>
        <end position="134"/>
    </location>
</feature>
<comment type="cofactor">
    <cofactor evidence="1">
        <name>FAD</name>
        <dbReference type="ChEBI" id="CHEBI:57692"/>
    </cofactor>
</comment>
<keyword evidence="8 13" id="KW-1133">Transmembrane helix</keyword>
<dbReference type="InterPro" id="IPR013112">
    <property type="entry name" value="FAD-bd_8"/>
</dbReference>
<feature type="transmembrane region" description="Helical" evidence="13">
    <location>
        <begin position="177"/>
        <end position="197"/>
    </location>
</feature>
<dbReference type="PANTHER" id="PTHR47354:SF8">
    <property type="entry name" value="1,2-PHENYLACETYL-COA EPOXIDASE, SUBUNIT E"/>
    <property type="match status" value="1"/>
</dbReference>
<dbReference type="SUPFAM" id="SSF52343">
    <property type="entry name" value="Ferredoxin reductase-like, C-terminal NADP-linked domain"/>
    <property type="match status" value="1"/>
</dbReference>
<sequence length="439" mass="47370">MGGIALAGLYLAILFTPLGLAGLQDKPARPLWDDLAAGFGMLAFTIILAEFLLSGRFRSVSGHVGLDVTMRFHRLLARTCLLLAILHPFLYSLPFSYPLPYDPTRQLTLAQPGVSLATGVVAWVLLPAFVLVSISKSAVFKTYEGWRLGHGLGAALIAGFTWHHAVFSGRYSQDPVLAAIWTLFLALALASLAFVYLGRPVLQARRPWRVSGITRAAERTWNVVIKPEGHGGLPFKAGQFVWLNIGHSPFSLHENPFSIASAPSPGGAMRFVIKELGDFTSTVGSIPVGTPAYIDGPHGHLTPALRDAPGLALIAGGVGIAPMLGILRDLEARGDSRPVVLIYGNRTADQIVDGDVLLDMSRRNAVDVVHVLAEPGPDWQGDSGVIDEALLARYLGHAEQLQWLYVLCGPPAMLEAVEQILLDRGVPRSNILSERFSYD</sequence>
<dbReference type="InterPro" id="IPR013130">
    <property type="entry name" value="Fe3_Rdtase_TM_dom"/>
</dbReference>
<keyword evidence="9" id="KW-0560">Oxidoreductase</keyword>
<evidence type="ECO:0000256" key="12">
    <source>
        <dbReference type="ARBA" id="ARBA00023136"/>
    </source>
</evidence>
<dbReference type="GO" id="GO:0050660">
    <property type="term" value="F:flavin adenine dinucleotide binding"/>
    <property type="evidence" value="ECO:0007669"/>
    <property type="project" value="TreeGrafter"/>
</dbReference>
<feature type="domain" description="FAD-binding FR-type" evidence="14">
    <location>
        <begin position="203"/>
        <end position="304"/>
    </location>
</feature>
<reference evidence="15" key="2">
    <citation type="submission" date="2020-09" db="EMBL/GenBank/DDBJ databases">
        <authorList>
            <person name="Sun Q."/>
            <person name="Zhou Y."/>
        </authorList>
    </citation>
    <scope>NUCLEOTIDE SEQUENCE</scope>
    <source>
        <strain evidence="15">CGMCC 1.12426</strain>
    </source>
</reference>
<keyword evidence="4 13" id="KW-0812">Transmembrane</keyword>
<evidence type="ECO:0000256" key="1">
    <source>
        <dbReference type="ARBA" id="ARBA00001974"/>
    </source>
</evidence>
<feature type="transmembrane region" description="Helical" evidence="13">
    <location>
        <begin position="37"/>
        <end position="54"/>
    </location>
</feature>
<keyword evidence="5" id="KW-0001">2Fe-2S</keyword>
<dbReference type="InterPro" id="IPR001433">
    <property type="entry name" value="OxRdtase_FAD/NAD-bd"/>
</dbReference>
<comment type="caution">
    <text evidence="15">The sequence shown here is derived from an EMBL/GenBank/DDBJ whole genome shotgun (WGS) entry which is preliminary data.</text>
</comment>
<evidence type="ECO:0000256" key="4">
    <source>
        <dbReference type="ARBA" id="ARBA00022692"/>
    </source>
</evidence>
<evidence type="ECO:0000256" key="2">
    <source>
        <dbReference type="ARBA" id="ARBA00004141"/>
    </source>
</evidence>
<dbReference type="InterPro" id="IPR017938">
    <property type="entry name" value="Riboflavin_synthase-like_b-brl"/>
</dbReference>
<name>A0A916WWE7_9HYPH</name>
<evidence type="ECO:0000256" key="11">
    <source>
        <dbReference type="ARBA" id="ARBA00023014"/>
    </source>
</evidence>
<dbReference type="GO" id="GO:0051537">
    <property type="term" value="F:2 iron, 2 sulfur cluster binding"/>
    <property type="evidence" value="ECO:0007669"/>
    <property type="project" value="UniProtKB-KW"/>
</dbReference>
<evidence type="ECO:0000256" key="3">
    <source>
        <dbReference type="ARBA" id="ARBA00022630"/>
    </source>
</evidence>
<reference evidence="15" key="1">
    <citation type="journal article" date="2014" name="Int. J. Syst. Evol. Microbiol.">
        <title>Complete genome sequence of Corynebacterium casei LMG S-19264T (=DSM 44701T), isolated from a smear-ripened cheese.</title>
        <authorList>
            <consortium name="US DOE Joint Genome Institute (JGI-PGF)"/>
            <person name="Walter F."/>
            <person name="Albersmeier A."/>
            <person name="Kalinowski J."/>
            <person name="Ruckert C."/>
        </authorList>
    </citation>
    <scope>NUCLEOTIDE SEQUENCE</scope>
    <source>
        <strain evidence="15">CGMCC 1.12426</strain>
    </source>
</reference>
<dbReference type="Pfam" id="PF00175">
    <property type="entry name" value="NAD_binding_1"/>
    <property type="match status" value="1"/>
</dbReference>
<dbReference type="Pfam" id="PF08022">
    <property type="entry name" value="FAD_binding_8"/>
    <property type="match status" value="1"/>
</dbReference>
<dbReference type="InterPro" id="IPR017927">
    <property type="entry name" value="FAD-bd_FR_type"/>
</dbReference>
<evidence type="ECO:0000256" key="7">
    <source>
        <dbReference type="ARBA" id="ARBA00022827"/>
    </source>
</evidence>
<organism evidence="15 16">
    <name type="scientific">Roseibium aquae</name>
    <dbReference type="NCBI Taxonomy" id="1323746"/>
    <lineage>
        <taxon>Bacteria</taxon>
        <taxon>Pseudomonadati</taxon>
        <taxon>Pseudomonadota</taxon>
        <taxon>Alphaproteobacteria</taxon>
        <taxon>Hyphomicrobiales</taxon>
        <taxon>Stappiaceae</taxon>
        <taxon>Roseibium</taxon>
    </lineage>
</organism>
<keyword evidence="6" id="KW-0479">Metal-binding</keyword>
<dbReference type="AlphaFoldDB" id="A0A916WWE7"/>
<dbReference type="GO" id="GO:0046872">
    <property type="term" value="F:metal ion binding"/>
    <property type="evidence" value="ECO:0007669"/>
    <property type="project" value="UniProtKB-KW"/>
</dbReference>
<proteinExistence type="predicted"/>
<dbReference type="GO" id="GO:0016020">
    <property type="term" value="C:membrane"/>
    <property type="evidence" value="ECO:0007669"/>
    <property type="project" value="UniProtKB-SubCell"/>
</dbReference>
<evidence type="ECO:0000313" key="16">
    <source>
        <dbReference type="Proteomes" id="UP000605148"/>
    </source>
</evidence>